<feature type="transmembrane region" description="Helical" evidence="9">
    <location>
        <begin position="91"/>
        <end position="111"/>
    </location>
</feature>
<evidence type="ECO:0000256" key="7">
    <source>
        <dbReference type="ARBA" id="ARBA00029829"/>
    </source>
</evidence>
<keyword evidence="6 9" id="KW-0472">Membrane</keyword>
<dbReference type="Proteomes" id="UP000033514">
    <property type="component" value="Unassembled WGS sequence"/>
</dbReference>
<evidence type="ECO:0000256" key="4">
    <source>
        <dbReference type="ARBA" id="ARBA00022692"/>
    </source>
</evidence>
<evidence type="ECO:0000256" key="5">
    <source>
        <dbReference type="ARBA" id="ARBA00022989"/>
    </source>
</evidence>
<name>A0A0F5LFJ0_9HYPH</name>
<dbReference type="Gene3D" id="1.10.10.1320">
    <property type="entry name" value="Anti-sigma factor, zinc-finger domain"/>
    <property type="match status" value="1"/>
</dbReference>
<dbReference type="PANTHER" id="PTHR37461">
    <property type="entry name" value="ANTI-SIGMA-K FACTOR RSKA"/>
    <property type="match status" value="1"/>
</dbReference>
<evidence type="ECO:0000256" key="9">
    <source>
        <dbReference type="SAM" id="Phobius"/>
    </source>
</evidence>
<evidence type="ECO:0000313" key="12">
    <source>
        <dbReference type="Proteomes" id="UP000033514"/>
    </source>
</evidence>
<reference evidence="11 12" key="1">
    <citation type="submission" date="2015-03" db="EMBL/GenBank/DDBJ databases">
        <authorList>
            <person name="Hassan Y.I."/>
            <person name="Lepp D."/>
            <person name="Zhou T."/>
        </authorList>
    </citation>
    <scope>NUCLEOTIDE SEQUENCE [LARGE SCALE GENOMIC DNA]</scope>
    <source>
        <strain evidence="11 12">GH2-10</strain>
    </source>
</reference>
<evidence type="ECO:0000256" key="6">
    <source>
        <dbReference type="ARBA" id="ARBA00023136"/>
    </source>
</evidence>
<dbReference type="PANTHER" id="PTHR37461:SF1">
    <property type="entry name" value="ANTI-SIGMA-K FACTOR RSKA"/>
    <property type="match status" value="1"/>
</dbReference>
<comment type="caution">
    <text evidence="11">The sequence shown here is derived from an EMBL/GenBank/DDBJ whole genome shotgun (WGS) entry which is preliminary data.</text>
</comment>
<evidence type="ECO:0000256" key="1">
    <source>
        <dbReference type="ARBA" id="ARBA00004167"/>
    </source>
</evidence>
<gene>
    <name evidence="11" type="ORF">VW35_08190</name>
</gene>
<dbReference type="InterPro" id="IPR041916">
    <property type="entry name" value="Anti_sigma_zinc_sf"/>
</dbReference>
<dbReference type="InterPro" id="IPR018764">
    <property type="entry name" value="RskA_C"/>
</dbReference>
<organism evidence="11 12">
    <name type="scientific">Devosia soli</name>
    <dbReference type="NCBI Taxonomy" id="361041"/>
    <lineage>
        <taxon>Bacteria</taxon>
        <taxon>Pseudomonadati</taxon>
        <taxon>Pseudomonadota</taxon>
        <taxon>Alphaproteobacteria</taxon>
        <taxon>Hyphomicrobiales</taxon>
        <taxon>Devosiaceae</taxon>
        <taxon>Devosia</taxon>
    </lineage>
</organism>
<keyword evidence="12" id="KW-1185">Reference proteome</keyword>
<keyword evidence="5 9" id="KW-1133">Transmembrane helix</keyword>
<protein>
    <recommendedName>
        <fullName evidence="8">Regulator of SigK</fullName>
    </recommendedName>
    <alternativeName>
        <fullName evidence="7">Sigma-K anti-sigma factor RskA</fullName>
    </alternativeName>
</protein>
<dbReference type="InterPro" id="IPR051474">
    <property type="entry name" value="Anti-sigma-K/W_factor"/>
</dbReference>
<dbReference type="GO" id="GO:0006417">
    <property type="term" value="P:regulation of translation"/>
    <property type="evidence" value="ECO:0007669"/>
    <property type="project" value="TreeGrafter"/>
</dbReference>
<dbReference type="OrthoDB" id="9816387at2"/>
<comment type="subcellular location">
    <subcellularLocation>
        <location evidence="2">Cell membrane</location>
    </subcellularLocation>
    <subcellularLocation>
        <location evidence="1">Membrane</location>
        <topology evidence="1">Single-pass membrane protein</topology>
    </subcellularLocation>
</comment>
<evidence type="ECO:0000256" key="2">
    <source>
        <dbReference type="ARBA" id="ARBA00004236"/>
    </source>
</evidence>
<evidence type="ECO:0000313" key="11">
    <source>
        <dbReference type="EMBL" id="KKB80357.1"/>
    </source>
</evidence>
<sequence>MTSDQLEQAGQYVLGLLGDDERRIFEAEIASDTELAKAVNKLRDHFHRLDDTAAALPPNPELWNKIEARLGSSPIDLAALRNRPTASPSRAWLPFAAAASIVVALGVGYMVGSTLGTTRQPEMIAVLVNEADATPGAIIEAFADDSVRVISLDNFVIPPGQVLEVWTLPDADTGPVSLGTFTDASTLRLTGPDLPAPHVGQLYEITVEPSPGSPTGRPTGPILVKGFAKQPV</sequence>
<dbReference type="STRING" id="361041.VW35_08190"/>
<evidence type="ECO:0000259" key="10">
    <source>
        <dbReference type="Pfam" id="PF10099"/>
    </source>
</evidence>
<feature type="domain" description="Anti-sigma K factor RskA C-terminal" evidence="10">
    <location>
        <begin position="96"/>
        <end position="222"/>
    </location>
</feature>
<dbReference type="GO" id="GO:0005886">
    <property type="term" value="C:plasma membrane"/>
    <property type="evidence" value="ECO:0007669"/>
    <property type="project" value="UniProtKB-SubCell"/>
</dbReference>
<keyword evidence="3" id="KW-1003">Cell membrane</keyword>
<dbReference type="Pfam" id="PF10099">
    <property type="entry name" value="RskA_C"/>
    <property type="match status" value="1"/>
</dbReference>
<evidence type="ECO:0000256" key="8">
    <source>
        <dbReference type="ARBA" id="ARBA00030803"/>
    </source>
</evidence>
<dbReference type="EMBL" id="LAJG01000014">
    <property type="protein sequence ID" value="KKB80357.1"/>
    <property type="molecule type" value="Genomic_DNA"/>
</dbReference>
<dbReference type="GO" id="GO:0016989">
    <property type="term" value="F:sigma factor antagonist activity"/>
    <property type="evidence" value="ECO:0007669"/>
    <property type="project" value="TreeGrafter"/>
</dbReference>
<dbReference type="AlphaFoldDB" id="A0A0F5LFJ0"/>
<dbReference type="PATRIC" id="fig|361041.3.peg.982"/>
<keyword evidence="4 9" id="KW-0812">Transmembrane</keyword>
<dbReference type="RefSeq" id="WP_046142421.1">
    <property type="nucleotide sequence ID" value="NZ_LAJG01000014.1"/>
</dbReference>
<evidence type="ECO:0000256" key="3">
    <source>
        <dbReference type="ARBA" id="ARBA00022475"/>
    </source>
</evidence>
<proteinExistence type="predicted"/>
<accession>A0A0F5LFJ0</accession>